<name>A0A9P5PVF5_9AGAR</name>
<dbReference type="OrthoDB" id="2996832at2759"/>
<evidence type="ECO:0000313" key="3">
    <source>
        <dbReference type="Proteomes" id="UP000772434"/>
    </source>
</evidence>
<reference evidence="2" key="1">
    <citation type="submission" date="2020-11" db="EMBL/GenBank/DDBJ databases">
        <authorList>
            <consortium name="DOE Joint Genome Institute"/>
            <person name="Ahrendt S."/>
            <person name="Riley R."/>
            <person name="Andreopoulos W."/>
            <person name="Labutti K."/>
            <person name="Pangilinan J."/>
            <person name="Ruiz-Duenas F.J."/>
            <person name="Barrasa J.M."/>
            <person name="Sanchez-Garcia M."/>
            <person name="Camarero S."/>
            <person name="Miyauchi S."/>
            <person name="Serrano A."/>
            <person name="Linde D."/>
            <person name="Babiker R."/>
            <person name="Drula E."/>
            <person name="Ayuso-Fernandez I."/>
            <person name="Pacheco R."/>
            <person name="Padilla G."/>
            <person name="Ferreira P."/>
            <person name="Barriuso J."/>
            <person name="Kellner H."/>
            <person name="Castanera R."/>
            <person name="Alfaro M."/>
            <person name="Ramirez L."/>
            <person name="Pisabarro A.G."/>
            <person name="Kuo A."/>
            <person name="Tritt A."/>
            <person name="Lipzen A."/>
            <person name="He G."/>
            <person name="Yan M."/>
            <person name="Ng V."/>
            <person name="Cullen D."/>
            <person name="Martin F."/>
            <person name="Rosso M.-N."/>
            <person name="Henrissat B."/>
            <person name="Hibbett D."/>
            <person name="Martinez A.T."/>
            <person name="Grigoriev I.V."/>
        </authorList>
    </citation>
    <scope>NUCLEOTIDE SEQUENCE</scope>
    <source>
        <strain evidence="2">AH 40177</strain>
    </source>
</reference>
<protein>
    <submittedName>
        <fullName evidence="2">Uncharacterized protein</fullName>
    </submittedName>
</protein>
<organism evidence="2 3">
    <name type="scientific">Rhodocollybia butyracea</name>
    <dbReference type="NCBI Taxonomy" id="206335"/>
    <lineage>
        <taxon>Eukaryota</taxon>
        <taxon>Fungi</taxon>
        <taxon>Dikarya</taxon>
        <taxon>Basidiomycota</taxon>
        <taxon>Agaricomycotina</taxon>
        <taxon>Agaricomycetes</taxon>
        <taxon>Agaricomycetidae</taxon>
        <taxon>Agaricales</taxon>
        <taxon>Marasmiineae</taxon>
        <taxon>Omphalotaceae</taxon>
        <taxon>Rhodocollybia</taxon>
    </lineage>
</organism>
<evidence type="ECO:0000256" key="1">
    <source>
        <dbReference type="SAM" id="MobiDB-lite"/>
    </source>
</evidence>
<evidence type="ECO:0000313" key="2">
    <source>
        <dbReference type="EMBL" id="KAF9073191.1"/>
    </source>
</evidence>
<feature type="compositionally biased region" description="Low complexity" evidence="1">
    <location>
        <begin position="183"/>
        <end position="193"/>
    </location>
</feature>
<feature type="compositionally biased region" description="Low complexity" evidence="1">
    <location>
        <begin position="164"/>
        <end position="174"/>
    </location>
</feature>
<feature type="region of interest" description="Disordered" evidence="1">
    <location>
        <begin position="140"/>
        <end position="195"/>
    </location>
</feature>
<dbReference type="Proteomes" id="UP000772434">
    <property type="component" value="Unassembled WGS sequence"/>
</dbReference>
<proteinExistence type="predicted"/>
<gene>
    <name evidence="2" type="ORF">BDP27DRAFT_315262</name>
</gene>
<keyword evidence="3" id="KW-1185">Reference proteome</keyword>
<comment type="caution">
    <text evidence="2">The sequence shown here is derived from an EMBL/GenBank/DDBJ whole genome shotgun (WGS) entry which is preliminary data.</text>
</comment>
<accession>A0A9P5PVF5</accession>
<dbReference type="AlphaFoldDB" id="A0A9P5PVF5"/>
<sequence length="262" mass="29251">MEIFEKLVNLEELRILAYQSTTTTRSVLTALLPVGVVAPKDRKGKEEDKHMDNKLGGQELRTSAHDYSRMETAEVDSETDLDSPLLGDHSNCKILCPKLSSLGVEHDPDLASIFMTKLVKSRKQHGCPISKVVILVYDPQYGSPSSPRPRSSSRHSQDHNQQLTNHNTTNNHNTAPNGGLHGATGANPGAAGAMYTPSARSSVSSWAILNDEYNLRSREDEELLRKYVKEVRFEYKQPLSQDLVPKGWPTDAYRRTCLPYSF</sequence>
<dbReference type="EMBL" id="JADNRY010000019">
    <property type="protein sequence ID" value="KAF9073191.1"/>
    <property type="molecule type" value="Genomic_DNA"/>
</dbReference>